<keyword evidence="6" id="KW-0449">Lipoprotein</keyword>
<comment type="subcellular location">
    <subcellularLocation>
        <location evidence="1">Cell membrane</location>
        <topology evidence="1">Lipid-anchor</topology>
    </subcellularLocation>
</comment>
<dbReference type="Proteomes" id="UP001623348">
    <property type="component" value="Unassembled WGS sequence"/>
</dbReference>
<gene>
    <name evidence="10" type="ORF">GRJ2_000618300</name>
</gene>
<dbReference type="InterPro" id="IPR000477">
    <property type="entry name" value="RT_dom"/>
</dbReference>
<dbReference type="Pfam" id="PF21052">
    <property type="entry name" value="EFR3_ARM"/>
    <property type="match status" value="1"/>
</dbReference>
<comment type="similarity">
    <text evidence="2">Belongs to the EFR3 family.</text>
</comment>
<dbReference type="InterPro" id="IPR016024">
    <property type="entry name" value="ARM-type_fold"/>
</dbReference>
<evidence type="ECO:0000256" key="5">
    <source>
        <dbReference type="ARBA" id="ARBA00023139"/>
    </source>
</evidence>
<dbReference type="PANTHER" id="PTHR12444:SF1">
    <property type="entry name" value="PROTEIN EFR3 HOMOLOG A"/>
    <property type="match status" value="1"/>
</dbReference>
<organism evidence="10 11">
    <name type="scientific">Grus japonensis</name>
    <name type="common">Japanese crane</name>
    <name type="synonym">Red-crowned crane</name>
    <dbReference type="NCBI Taxonomy" id="30415"/>
    <lineage>
        <taxon>Eukaryota</taxon>
        <taxon>Metazoa</taxon>
        <taxon>Chordata</taxon>
        <taxon>Craniata</taxon>
        <taxon>Vertebrata</taxon>
        <taxon>Euteleostomi</taxon>
        <taxon>Archelosauria</taxon>
        <taxon>Archosauria</taxon>
        <taxon>Dinosauria</taxon>
        <taxon>Saurischia</taxon>
        <taxon>Theropoda</taxon>
        <taxon>Coelurosauria</taxon>
        <taxon>Aves</taxon>
        <taxon>Neognathae</taxon>
        <taxon>Neoaves</taxon>
        <taxon>Gruiformes</taxon>
        <taxon>Gruidae</taxon>
        <taxon>Grus</taxon>
    </lineage>
</organism>
<evidence type="ECO:0000256" key="2">
    <source>
        <dbReference type="ARBA" id="ARBA00010216"/>
    </source>
</evidence>
<reference evidence="10 11" key="1">
    <citation type="submission" date="2024-06" db="EMBL/GenBank/DDBJ databases">
        <title>The draft genome of Grus japonensis, version 3.</title>
        <authorList>
            <person name="Nabeshima K."/>
            <person name="Suzuki S."/>
            <person name="Onuma M."/>
        </authorList>
    </citation>
    <scope>NUCLEOTIDE SEQUENCE [LARGE SCALE GENOMIC DNA]</scope>
    <source>
        <strain evidence="10 11">451A</strain>
    </source>
</reference>
<dbReference type="InterPro" id="IPR051851">
    <property type="entry name" value="EFR3_Homologs"/>
</dbReference>
<evidence type="ECO:0000256" key="4">
    <source>
        <dbReference type="ARBA" id="ARBA00023136"/>
    </source>
</evidence>
<keyword evidence="4" id="KW-0472">Membrane</keyword>
<sequence length="1138" mass="129040">MPEQVDAPKEGCDPMGSPCWSKLLAGSVALWREEPMPEQERSNNIHSSPPMLLQRDEKRKRWTLDLGDRTGLGNHWRYWKLTSDTVPHNILVSKLERHGFDGWTTWWIRNWLDGRTQRVAVNGSMSKWRPVMSGVPQGSVLGLALFNIFVSDMDSGIECTLSKFVDDTKLCGVVDTLTGRDAIQRDLDRLERWAHVNRMKFNKAKCKVLHMGWGNPKHNYRLGREWTESSPEEKDLGVLVEEKLNMTQQCALAAQKAKHILGCIKSSVTSRSRENQSFNSKIKTKFANLDVILCKTTSHVHCANRVAYHIFSKLKADSWLTMPGRVCCCCAALRPRYKRLVDNIFPEDPKDGLVKADMEKLTFYAVSAPEKLDRIGAYLAERLSRDVVRHRYGYVLIAMEALDQLLMACHSQSIKPFVESFLRMVAKLLESGEPELQVLGTNSFVKFANIEEDTPSYHRRYDFFVSRFSAMCHSCDHDPEIQTEIRIAGIRGIQGVVRKTVNDELRATIWEPQHMDKIVPSLLFNMQKIEDIDSRIGPPSSPTGGEKEENPALLAENCFRELLGRATYGNMNNAVRPVFAHLDHHRLWDPNEFAVSCFKIIMYSIQAQYSHHVIQEILGHLDVRKRDSPRVRAGIIQVLLEAVAIAAKGSIGPTVLEVFNTLLKHLRISVDFELGDRRSSAGSATFSTSSKESDERIVQNAIIQTIGFFGSNLPDYQRSEIMMFIMGKVPVLGTTSQSLDTSHLGDLGTRRIQIMLLRSLLMVTSGYKATTISNALPPPFLDPLLSPSLMEDSELRQLVLEILHNLIDRHDNRAKLRGIRIIPDVSDLKIKRDKISRQDVSFMKKHGQQLYRHIYLGCKEEDNVQKNFELLFTSLALITIELANEEVVIDLIRLAIALQDIAIINEDNLPMFNRCGVMALVAAYLNFLSQMIAVPAFCQHVSKVIETRSLEASYFLPETIFKDKSNLPKSLEKHEKNLFFLTNKIAESLGGSGYSVERLSVPYVPQVTDEDRLSRRKSIVDTVSIQVDILPGNHTEDKVDTTEEITFEALKKAIDNNGLEEQEKEKRRLVIEKFQKAPFEEIAAQCETKANLLHDRLAQILELTIRPPPSPSGAMTITAGHAHYQSVPVYEMKFPDLF</sequence>
<dbReference type="AlphaFoldDB" id="A0ABC9W8W2"/>
<comment type="caution">
    <text evidence="10">The sequence shown here is derived from an EMBL/GenBank/DDBJ whole genome shotgun (WGS) entry which is preliminary data.</text>
</comment>
<evidence type="ECO:0000259" key="9">
    <source>
        <dbReference type="Pfam" id="PF00078"/>
    </source>
</evidence>
<keyword evidence="5" id="KW-0564">Palmitate</keyword>
<dbReference type="PANTHER" id="PTHR12444">
    <property type="entry name" value="PROTEIN EFR3 HOMOLOG CMP44E"/>
    <property type="match status" value="1"/>
</dbReference>
<dbReference type="EMBL" id="BAAFJT010000002">
    <property type="protein sequence ID" value="GAB0181530.1"/>
    <property type="molecule type" value="Genomic_DNA"/>
</dbReference>
<evidence type="ECO:0000256" key="6">
    <source>
        <dbReference type="ARBA" id="ARBA00023288"/>
    </source>
</evidence>
<dbReference type="GO" id="GO:0005886">
    <property type="term" value="C:plasma membrane"/>
    <property type="evidence" value="ECO:0007669"/>
    <property type="project" value="UniProtKB-SubCell"/>
</dbReference>
<proteinExistence type="inferred from homology"/>
<feature type="domain" description="Reverse transcriptase" evidence="9">
    <location>
        <begin position="84"/>
        <end position="220"/>
    </location>
</feature>
<evidence type="ECO:0000256" key="8">
    <source>
        <dbReference type="ARBA" id="ARBA00077982"/>
    </source>
</evidence>
<dbReference type="FunFam" id="1.25.10.10:FF:000347">
    <property type="entry name" value="EFR3 homolog A (S. cerevisiae)"/>
    <property type="match status" value="1"/>
</dbReference>
<name>A0ABC9W8W2_GRUJA</name>
<accession>A0ABC9W8W2</accession>
<keyword evidence="3" id="KW-1003">Cell membrane</keyword>
<evidence type="ECO:0000256" key="7">
    <source>
        <dbReference type="ARBA" id="ARBA00072621"/>
    </source>
</evidence>
<evidence type="ECO:0000313" key="10">
    <source>
        <dbReference type="EMBL" id="GAB0181530.1"/>
    </source>
</evidence>
<evidence type="ECO:0000256" key="1">
    <source>
        <dbReference type="ARBA" id="ARBA00004193"/>
    </source>
</evidence>
<dbReference type="InterPro" id="IPR049152">
    <property type="entry name" value="EFR3-like_ARM"/>
</dbReference>
<evidence type="ECO:0000256" key="3">
    <source>
        <dbReference type="ARBA" id="ARBA00022475"/>
    </source>
</evidence>
<protein>
    <recommendedName>
        <fullName evidence="7">Protein EFR3 homolog A</fullName>
    </recommendedName>
    <alternativeName>
        <fullName evidence="8">Protein EFR3-like</fullName>
    </alternativeName>
</protein>
<dbReference type="Pfam" id="PF00078">
    <property type="entry name" value="RVT_1"/>
    <property type="match status" value="1"/>
</dbReference>
<dbReference type="SUPFAM" id="SSF48371">
    <property type="entry name" value="ARM repeat"/>
    <property type="match status" value="1"/>
</dbReference>
<keyword evidence="11" id="KW-1185">Reference proteome</keyword>
<evidence type="ECO:0000313" key="11">
    <source>
        <dbReference type="Proteomes" id="UP001623348"/>
    </source>
</evidence>